<evidence type="ECO:0000259" key="4">
    <source>
        <dbReference type="PROSITE" id="PS01124"/>
    </source>
</evidence>
<dbReference type="InterPro" id="IPR050204">
    <property type="entry name" value="AraC_XylS_family_regulators"/>
</dbReference>
<dbReference type="SUPFAM" id="SSF46689">
    <property type="entry name" value="Homeodomain-like"/>
    <property type="match status" value="1"/>
</dbReference>
<sequence>MNGPAERSASARIERFSAVAGVPGLEYCVSGAEPYSLEVDNPSDMVCLLLGTIVSKTRYDDGPTLPLTFRAETAAYHPRGGRMRIDAQQVGRGFIAFRYSDAFQQRIAGRGAHALRPAGSRSNLSADAIRHLVRYARQKAPADAGRSIDPWEIQCLATLAWIETTRHLESTATTRKGGISDAEFARLEQYVTDNIEQALNCADIAAMLDLPVRVVFDGVKARTGYSLYRFVLEKRIGVAAEMLRASTAPLCDVAAACGFSSQQHMTALFSERLGMTPLRVRRGAGA</sequence>
<evidence type="ECO:0000256" key="3">
    <source>
        <dbReference type="ARBA" id="ARBA00023163"/>
    </source>
</evidence>
<organism evidence="5 6">
    <name type="scientific">Caballeronia choica</name>
    <dbReference type="NCBI Taxonomy" id="326476"/>
    <lineage>
        <taxon>Bacteria</taxon>
        <taxon>Pseudomonadati</taxon>
        <taxon>Pseudomonadota</taxon>
        <taxon>Betaproteobacteria</taxon>
        <taxon>Burkholderiales</taxon>
        <taxon>Burkholderiaceae</taxon>
        <taxon>Caballeronia</taxon>
    </lineage>
</organism>
<evidence type="ECO:0000313" key="5">
    <source>
        <dbReference type="EMBL" id="SAL82181.1"/>
    </source>
</evidence>
<name>A0A158KP34_9BURK</name>
<protein>
    <submittedName>
        <fullName evidence="5">AraC family transcriptional regulator</fullName>
    </submittedName>
</protein>
<keyword evidence="6" id="KW-1185">Reference proteome</keyword>
<evidence type="ECO:0000256" key="2">
    <source>
        <dbReference type="ARBA" id="ARBA00023125"/>
    </source>
</evidence>
<dbReference type="PROSITE" id="PS01124">
    <property type="entry name" value="HTH_ARAC_FAMILY_2"/>
    <property type="match status" value="1"/>
</dbReference>
<proteinExistence type="predicted"/>
<feature type="domain" description="HTH araC/xylS-type" evidence="4">
    <location>
        <begin position="185"/>
        <end position="283"/>
    </location>
</feature>
<dbReference type="EMBL" id="FCON02000115">
    <property type="protein sequence ID" value="SAL82181.1"/>
    <property type="molecule type" value="Genomic_DNA"/>
</dbReference>
<reference evidence="5" key="1">
    <citation type="submission" date="2016-01" db="EMBL/GenBank/DDBJ databases">
        <authorList>
            <person name="Peeters C."/>
        </authorList>
    </citation>
    <scope>NUCLEOTIDE SEQUENCE [LARGE SCALE GENOMIC DNA]</scope>
    <source>
        <strain evidence="5">LMG 22940</strain>
    </source>
</reference>
<dbReference type="RefSeq" id="WP_235028605.1">
    <property type="nucleotide sequence ID" value="NZ_FCON02000115.1"/>
</dbReference>
<dbReference type="PANTHER" id="PTHR46796">
    <property type="entry name" value="HTH-TYPE TRANSCRIPTIONAL ACTIVATOR RHAS-RELATED"/>
    <property type="match status" value="1"/>
</dbReference>
<evidence type="ECO:0000313" key="6">
    <source>
        <dbReference type="Proteomes" id="UP000054770"/>
    </source>
</evidence>
<keyword evidence="2" id="KW-0238">DNA-binding</keyword>
<comment type="caution">
    <text evidence="5">The sequence shown here is derived from an EMBL/GenBank/DDBJ whole genome shotgun (WGS) entry which is preliminary data.</text>
</comment>
<evidence type="ECO:0000256" key="1">
    <source>
        <dbReference type="ARBA" id="ARBA00023015"/>
    </source>
</evidence>
<gene>
    <name evidence="5" type="ORF">AWB68_06417</name>
</gene>
<dbReference type="Gene3D" id="1.10.10.60">
    <property type="entry name" value="Homeodomain-like"/>
    <property type="match status" value="1"/>
</dbReference>
<dbReference type="SMART" id="SM00342">
    <property type="entry name" value="HTH_ARAC"/>
    <property type="match status" value="1"/>
</dbReference>
<dbReference type="AlphaFoldDB" id="A0A158KP34"/>
<dbReference type="PANTHER" id="PTHR46796:SF6">
    <property type="entry name" value="ARAC SUBFAMILY"/>
    <property type="match status" value="1"/>
</dbReference>
<dbReference type="Pfam" id="PF12833">
    <property type="entry name" value="HTH_18"/>
    <property type="match status" value="1"/>
</dbReference>
<keyword evidence="3" id="KW-0804">Transcription</keyword>
<dbReference type="GO" id="GO:0003700">
    <property type="term" value="F:DNA-binding transcription factor activity"/>
    <property type="evidence" value="ECO:0007669"/>
    <property type="project" value="InterPro"/>
</dbReference>
<keyword evidence="1" id="KW-0805">Transcription regulation</keyword>
<dbReference type="InterPro" id="IPR009057">
    <property type="entry name" value="Homeodomain-like_sf"/>
</dbReference>
<dbReference type="GO" id="GO:0043565">
    <property type="term" value="F:sequence-specific DNA binding"/>
    <property type="evidence" value="ECO:0007669"/>
    <property type="project" value="InterPro"/>
</dbReference>
<accession>A0A158KP34</accession>
<dbReference type="Proteomes" id="UP000054770">
    <property type="component" value="Unassembled WGS sequence"/>
</dbReference>
<dbReference type="InterPro" id="IPR018060">
    <property type="entry name" value="HTH_AraC"/>
</dbReference>